<reference evidence="4" key="1">
    <citation type="submission" date="2017-02" db="UniProtKB">
        <authorList>
            <consortium name="WormBaseParasite"/>
        </authorList>
    </citation>
    <scope>IDENTIFICATION</scope>
</reference>
<sequence length="86" mass="9514">MLDVIQLNQYDAFNCGPSDLEEECVLILGFLGADYGINDTVRQTALSSAKNTIKSDRRVHVTSKVNDQTAEEKDEEEEEEGGADSF</sequence>
<evidence type="ECO:0000313" key="4">
    <source>
        <dbReference type="WBParaSite" id="TASK_0001011001-mRNA-1"/>
    </source>
</evidence>
<proteinExistence type="predicted"/>
<evidence type="ECO:0000313" key="2">
    <source>
        <dbReference type="EMBL" id="VDK48796.1"/>
    </source>
</evidence>
<protein>
    <submittedName>
        <fullName evidence="4">Pre-rRNA-processing protein TSR2 homolog</fullName>
    </submittedName>
</protein>
<gene>
    <name evidence="2" type="ORF">TASK_LOCUS10111</name>
</gene>
<evidence type="ECO:0000256" key="1">
    <source>
        <dbReference type="SAM" id="MobiDB-lite"/>
    </source>
</evidence>
<keyword evidence="3" id="KW-1185">Reference proteome</keyword>
<feature type="compositionally biased region" description="Acidic residues" evidence="1">
    <location>
        <begin position="72"/>
        <end position="86"/>
    </location>
</feature>
<dbReference type="AlphaFoldDB" id="A0A0R3WGW7"/>
<organism evidence="4">
    <name type="scientific">Taenia asiatica</name>
    <name type="common">Asian tapeworm</name>
    <dbReference type="NCBI Taxonomy" id="60517"/>
    <lineage>
        <taxon>Eukaryota</taxon>
        <taxon>Metazoa</taxon>
        <taxon>Spiralia</taxon>
        <taxon>Lophotrochozoa</taxon>
        <taxon>Platyhelminthes</taxon>
        <taxon>Cestoda</taxon>
        <taxon>Eucestoda</taxon>
        <taxon>Cyclophyllidea</taxon>
        <taxon>Taeniidae</taxon>
        <taxon>Taenia</taxon>
    </lineage>
</organism>
<accession>A0A0R3WGW7</accession>
<evidence type="ECO:0000313" key="3">
    <source>
        <dbReference type="Proteomes" id="UP000282613"/>
    </source>
</evidence>
<dbReference type="Proteomes" id="UP000282613">
    <property type="component" value="Unassembled WGS sequence"/>
</dbReference>
<dbReference type="EMBL" id="UYRS01020382">
    <property type="protein sequence ID" value="VDK48796.1"/>
    <property type="molecule type" value="Genomic_DNA"/>
</dbReference>
<feature type="region of interest" description="Disordered" evidence="1">
    <location>
        <begin position="60"/>
        <end position="86"/>
    </location>
</feature>
<dbReference type="WBParaSite" id="TASK_0001011001-mRNA-1">
    <property type="protein sequence ID" value="TASK_0001011001-mRNA-1"/>
    <property type="gene ID" value="TASK_0001011001"/>
</dbReference>
<reference evidence="2 3" key="2">
    <citation type="submission" date="2018-11" db="EMBL/GenBank/DDBJ databases">
        <authorList>
            <consortium name="Pathogen Informatics"/>
        </authorList>
    </citation>
    <scope>NUCLEOTIDE SEQUENCE [LARGE SCALE GENOMIC DNA]</scope>
</reference>
<name>A0A0R3WGW7_TAEAS</name>